<evidence type="ECO:0000313" key="11">
    <source>
        <dbReference type="Proteomes" id="UP000272537"/>
    </source>
</evidence>
<dbReference type="InterPro" id="IPR029068">
    <property type="entry name" value="Glyas_Bleomycin-R_OHBP_Dase"/>
</dbReference>
<reference evidence="8 15" key="3">
    <citation type="submission" date="2018-04" db="EMBL/GenBank/DDBJ databases">
        <title>Genome Analysis of a Prevalent Clone of Listeria monocytogenes Sequence Type 87 in China.</title>
        <authorList>
            <person name="Wang Y."/>
        </authorList>
    </citation>
    <scope>NUCLEOTIDE SEQUENCE [LARGE SCALE GENOMIC DNA]</scope>
    <source>
        <strain evidence="8 15">ICDC_LM1523</strain>
    </source>
</reference>
<organism evidence="3 13">
    <name type="scientific">Listeria monocytogenes</name>
    <dbReference type="NCBI Taxonomy" id="1639"/>
    <lineage>
        <taxon>Bacteria</taxon>
        <taxon>Bacillati</taxon>
        <taxon>Bacillota</taxon>
        <taxon>Bacilli</taxon>
        <taxon>Bacillales</taxon>
        <taxon>Listeriaceae</taxon>
        <taxon>Listeria</taxon>
    </lineage>
</organism>
<dbReference type="Gene3D" id="3.10.180.10">
    <property type="entry name" value="2,3-Dihydroxybiphenyl 1,2-Dioxygenase, domain 1"/>
    <property type="match status" value="2"/>
</dbReference>
<dbReference type="EMBL" id="AALAQH010000008">
    <property type="protein sequence ID" value="ECX6925503.1"/>
    <property type="molecule type" value="Genomic_DNA"/>
</dbReference>
<dbReference type="Proteomes" id="UP000528151">
    <property type="component" value="Unassembled WGS sequence"/>
</dbReference>
<dbReference type="EMBL" id="QDAY01000001">
    <property type="protein sequence ID" value="KAA9452918.1"/>
    <property type="molecule type" value="Genomic_DNA"/>
</dbReference>
<dbReference type="Pfam" id="PF00903">
    <property type="entry name" value="Glyoxalase"/>
    <property type="match status" value="2"/>
</dbReference>
<evidence type="ECO:0000313" key="13">
    <source>
        <dbReference type="Proteomes" id="UP000368512"/>
    </source>
</evidence>
<dbReference type="InterPro" id="IPR037523">
    <property type="entry name" value="VOC_core"/>
</dbReference>
<evidence type="ECO:0000313" key="4">
    <source>
        <dbReference type="EMBL" id="EAG4463304.1"/>
    </source>
</evidence>
<accession>A0A0B8RGT1</accession>
<dbReference type="Proteomes" id="UP000544530">
    <property type="component" value="Unassembled WGS sequence"/>
</dbReference>
<reference evidence="7 19" key="2">
    <citation type="journal article" date="2018" name="Genome Biol.">
        <title>SKESA: strategic k-mer extension for scrupulous assemblies.</title>
        <authorList>
            <person name="Souvorov A."/>
            <person name="Agarwala R."/>
            <person name="Lipman D.J."/>
        </authorList>
    </citation>
    <scope>NUCLEOTIDE SEQUENCE [LARGE SCALE GENOMIC DNA]</scope>
    <source>
        <strain evidence="7 19">CFIAFB20130012</strain>
    </source>
</reference>
<dbReference type="SUPFAM" id="SSF54593">
    <property type="entry name" value="Glyoxalase/Bleomycin resistance protein/Dihydroxybiphenyl dioxygenase"/>
    <property type="match status" value="1"/>
</dbReference>
<dbReference type="Proteomes" id="UP000272537">
    <property type="component" value="Unassembled WGS sequence"/>
</dbReference>
<dbReference type="CDD" id="cd08347">
    <property type="entry name" value="PcpA_C_like"/>
    <property type="match status" value="1"/>
</dbReference>
<proteinExistence type="predicted"/>
<dbReference type="EMBL" id="AAAIXK010000007">
    <property type="protein sequence ID" value="EAC5551339.1"/>
    <property type="molecule type" value="Genomic_DNA"/>
</dbReference>
<dbReference type="Proteomes" id="UP000427828">
    <property type="component" value="Unassembled WGS sequence"/>
</dbReference>
<evidence type="ECO:0000313" key="19">
    <source>
        <dbReference type="Proteomes" id="UP000840197"/>
    </source>
</evidence>
<evidence type="ECO:0000313" key="12">
    <source>
        <dbReference type="Proteomes" id="UP000365297"/>
    </source>
</evidence>
<dbReference type="EC" id="1.13.11.-" evidence="10"/>
<evidence type="ECO:0000259" key="1">
    <source>
        <dbReference type="PROSITE" id="PS51819"/>
    </source>
</evidence>
<dbReference type="RefSeq" id="WP_003724203.1">
    <property type="nucleotide sequence ID" value="NC_021825.2"/>
</dbReference>
<keyword evidence="3" id="KW-0223">Dioxygenase</keyword>
<reference evidence="6 16" key="5">
    <citation type="submission" date="2019-09" db="EMBL/GenBank/DDBJ databases">
        <authorList>
            <consortium name="PulseNet: The National Subtyping Network for Foodborne Disease Surveillance"/>
            <person name="Tarr C.L."/>
            <person name="Trees E."/>
            <person name="Katz L.S."/>
            <person name="Carleton-Romer H.A."/>
            <person name="Stroika S."/>
            <person name="Kucerova Z."/>
            <person name="Roache K.F."/>
            <person name="Sabol A.L."/>
            <person name="Besser J."/>
            <person name="Gerner-Smidt P."/>
        </authorList>
    </citation>
    <scope>NUCLEOTIDE SEQUENCE [LARGE SCALE GENOMIC DNA]</scope>
    <source>
        <strain evidence="6 16">PNUSAL005692</strain>
    </source>
</reference>
<reference evidence="7" key="6">
    <citation type="submission" date="2020-01" db="EMBL/GenBank/DDBJ databases">
        <authorList>
            <consortium name="NCBI Pathogen Detection Project"/>
        </authorList>
    </citation>
    <scope>NUCLEOTIDE SEQUENCE</scope>
    <source>
        <strain evidence="7">CFIAFB20130012</strain>
    </source>
</reference>
<dbReference type="Proteomes" id="UP000365297">
    <property type="component" value="Unassembled WGS sequence"/>
</dbReference>
<dbReference type="Proteomes" id="UP000460224">
    <property type="component" value="Unassembled WGS sequence"/>
</dbReference>
<evidence type="ECO:0000313" key="8">
    <source>
        <dbReference type="EMBL" id="KAA9452918.1"/>
    </source>
</evidence>
<dbReference type="KEGG" id="lmv:Y193_14465"/>
<evidence type="ECO:0000313" key="7">
    <source>
        <dbReference type="EMBL" id="HAB8397957.1"/>
    </source>
</evidence>
<gene>
    <name evidence="10" type="primary">mhqa_3</name>
    <name evidence="2" type="ORF">ARY78_12955</name>
    <name evidence="5" type="ORF">BCZ19_12540</name>
    <name evidence="4" type="ORF">CA369_13455</name>
    <name evidence="8" type="ORF">DCK61_00235</name>
    <name evidence="3" type="ORF">DQ70_10535</name>
    <name evidence="10" type="ORF">DYZ80_02364</name>
    <name evidence="6" type="ORF">F6515_08755</name>
    <name evidence="7" type="ORF">GYR60_05435</name>
    <name evidence="9" type="ORF">HZJ64_07720</name>
</gene>
<dbReference type="EMBL" id="AABBZO010000019">
    <property type="protein sequence ID" value="EAG4463304.1"/>
    <property type="molecule type" value="Genomic_DNA"/>
</dbReference>
<dbReference type="InterPro" id="IPR004360">
    <property type="entry name" value="Glyas_Fos-R_dOase_dom"/>
</dbReference>
<evidence type="ECO:0000313" key="18">
    <source>
        <dbReference type="Proteomes" id="UP000544530"/>
    </source>
</evidence>
<dbReference type="KEGG" id="lmok:CQ02_01515"/>
<dbReference type="PROSITE" id="PS51819">
    <property type="entry name" value="VOC"/>
    <property type="match status" value="2"/>
</dbReference>
<dbReference type="Proteomes" id="UP000489121">
    <property type="component" value="Unassembled WGS sequence"/>
</dbReference>
<feature type="domain" description="VOC" evidence="1">
    <location>
        <begin position="156"/>
        <end position="279"/>
    </location>
</feature>
<reference evidence="9 18" key="7">
    <citation type="submission" date="2020-06" db="EMBL/GenBank/DDBJ databases">
        <title>Two Listeria outbreaks in Switzerland in 2018 and 2020.</title>
        <authorList>
            <person name="Stevens M.J.A."/>
            <person name="Bloemberg G."/>
            <person name="Nusch-Inderbinnen M."/>
            <person name="Stephan R."/>
        </authorList>
    </citation>
    <scope>NUCLEOTIDE SEQUENCE [LARGE SCALE GENOMIC DNA]</scope>
    <source>
        <strain evidence="9 18">N18-0707</strain>
    </source>
</reference>
<reference evidence="10 11" key="1">
    <citation type="journal article" date="2018" name="BMC Genomics">
        <title>Genes significantly associated with lineage II food isolates of Listeria monocytogenes.</title>
        <authorList>
            <person name="Pirone-Davies C."/>
            <person name="Chen Y."/>
            <person name="Pightling A."/>
            <person name="Ryan G."/>
            <person name="Wang Y."/>
            <person name="Yao K."/>
            <person name="Hoffmann M."/>
            <person name="Allard M.W."/>
        </authorList>
    </citation>
    <scope>NUCLEOTIDE SEQUENCE [LARGE SCALE GENOMIC DNA]</scope>
    <source>
        <strain evidence="10 11">PNUSAL000550</strain>
    </source>
</reference>
<reference evidence="12 13" key="4">
    <citation type="submission" date="2018-06" db="EMBL/GenBank/DDBJ databases">
        <authorList>
            <consortium name="GenomeTrakr: Next Generation Sequencing Network for Food Pathogen Tracability"/>
        </authorList>
    </citation>
    <scope>NUCLEOTIDE SEQUENCE [LARGE SCALE GENOMIC DNA]</scope>
    <source>
        <strain evidence="3 13">CFSAN008042</strain>
        <strain evidence="4 17">CFSAN063727</strain>
        <strain evidence="2 12">FDA00007096</strain>
        <strain evidence="5 14">FLAG-51482A</strain>
    </source>
</reference>
<dbReference type="EMBL" id="QXLS01000005">
    <property type="protein sequence ID" value="RKA07152.1"/>
    <property type="molecule type" value="Genomic_DNA"/>
</dbReference>
<evidence type="ECO:0000313" key="17">
    <source>
        <dbReference type="Proteomes" id="UP000528151"/>
    </source>
</evidence>
<dbReference type="EMBL" id="DAAIHR010000004">
    <property type="protein sequence ID" value="HAB8397957.1"/>
    <property type="molecule type" value="Genomic_DNA"/>
</dbReference>
<evidence type="ECO:0000313" key="10">
    <source>
        <dbReference type="EMBL" id="RKA07152.1"/>
    </source>
</evidence>
<evidence type="ECO:0000313" key="6">
    <source>
        <dbReference type="EMBL" id="ECY9783084.1"/>
    </source>
</evidence>
<dbReference type="EMBL" id="JACAVN010000004">
    <property type="protein sequence ID" value="NYA01718.1"/>
    <property type="molecule type" value="Genomic_DNA"/>
</dbReference>
<name>A0A0B8RGT1_LISMN</name>
<comment type="caution">
    <text evidence="3">The sequence shown here is derived from an EMBL/GenBank/DDBJ whole genome shotgun (WGS) entry which is preliminary data.</text>
</comment>
<dbReference type="GO" id="GO:0051213">
    <property type="term" value="F:dioxygenase activity"/>
    <property type="evidence" value="ECO:0007669"/>
    <property type="project" value="UniProtKB-KW"/>
</dbReference>
<dbReference type="EMBL" id="AAAJWF010000006">
    <property type="protein sequence ID" value="EAC7481113.1"/>
    <property type="molecule type" value="Genomic_DNA"/>
</dbReference>
<evidence type="ECO:0000313" key="15">
    <source>
        <dbReference type="Proteomes" id="UP000460224"/>
    </source>
</evidence>
<evidence type="ECO:0000313" key="16">
    <source>
        <dbReference type="Proteomes" id="UP000489121"/>
    </source>
</evidence>
<feature type="domain" description="VOC" evidence="1">
    <location>
        <begin position="5"/>
        <end position="131"/>
    </location>
</feature>
<dbReference type="EMBL" id="AALGDA010000024">
    <property type="protein sequence ID" value="ECY9783084.1"/>
    <property type="molecule type" value="Genomic_DNA"/>
</dbReference>
<sequence length="319" mass="36197">MKLTGIHHVSIFTANARANFDFYTKIMGLRLVKKSVNQDDPYTYHLYYGDEIGSPGTALTFFEVPNMAKNHPSRNAISSLSLRVPSDEALHYWDKRLDEHRIFHSKPIDQFGRKIIRLKDTDGLPVNLISDETSTQVTEVSPWEDSPVPAEYAIRGLGPVRFSVFKKEKTDRLLTKILGFERIGAYEDDDKLVTVFKTGDVGLGGEVHVESRPDLEQGNLGAGGIHHVAFRVPTDGDLIGWTEMIQDLGYKNSGYVDRFYFHSLYFRESNGILIELATDEPGFQTDFTKEHGTYVDLPPHLENRREDILAHLKPLDTDK</sequence>
<dbReference type="Proteomes" id="UP000368512">
    <property type="component" value="Unassembled WGS sequence"/>
</dbReference>
<evidence type="ECO:0000313" key="5">
    <source>
        <dbReference type="EMBL" id="ECX6925503.1"/>
    </source>
</evidence>
<dbReference type="AlphaFoldDB" id="A0A0B8RGT1"/>
<evidence type="ECO:0000313" key="3">
    <source>
        <dbReference type="EMBL" id="EAC7481113.1"/>
    </source>
</evidence>
<keyword evidence="10" id="KW-0560">Oxidoreductase</keyword>
<dbReference type="Proteomes" id="UP000840197">
    <property type="component" value="Unassembled WGS sequence"/>
</dbReference>
<protein>
    <submittedName>
        <fullName evidence="3 10">Ring-cleaving dioxygenase</fullName>
        <ecNumber evidence="10">1.13.11.-</ecNumber>
    </submittedName>
</protein>
<dbReference type="PANTHER" id="PTHR36110:SF4">
    <property type="entry name" value="RING-CLEAVING DIOXYGENASE MHQA-RELATED"/>
    <property type="match status" value="1"/>
</dbReference>
<evidence type="ECO:0000313" key="2">
    <source>
        <dbReference type="EMBL" id="EAC5551339.1"/>
    </source>
</evidence>
<evidence type="ECO:0000313" key="14">
    <source>
        <dbReference type="Proteomes" id="UP000427828"/>
    </source>
</evidence>
<dbReference type="PANTHER" id="PTHR36110">
    <property type="entry name" value="RING-CLEAVING DIOXYGENASE MHQE-RELATED"/>
    <property type="match status" value="1"/>
</dbReference>
<evidence type="ECO:0000313" key="9">
    <source>
        <dbReference type="EMBL" id="NYA01718.1"/>
    </source>
</evidence>
<dbReference type="InterPro" id="IPR052537">
    <property type="entry name" value="Extradiol_RC_dioxygenase"/>
</dbReference>